<reference evidence="2 3" key="1">
    <citation type="journal article" date="2012" name="PLoS ONE">
        <title>Gene Repertoire Evolution of Streptococcus pyogenes Inferred from Phylogenomic Analysis with Streptococcus canis and Streptococcus dysgalactiae.</title>
        <authorList>
            <person name="Lefebure T."/>
            <person name="Richards V.P."/>
            <person name="Lang P."/>
            <person name="Pavinski-Bitar P."/>
            <person name="Stanhope M.J."/>
        </authorList>
    </citation>
    <scope>NUCLEOTIDE SEQUENCE [LARGE SCALE GENOMIC DNA]</scope>
    <source>
        <strain evidence="2 3">FSL Z3-227</strain>
    </source>
</reference>
<evidence type="ECO:0000256" key="1">
    <source>
        <dbReference type="SAM" id="MobiDB-lite"/>
    </source>
</evidence>
<evidence type="ECO:0000313" key="3">
    <source>
        <dbReference type="Proteomes" id="UP000004423"/>
    </source>
</evidence>
<proteinExistence type="predicted"/>
<organism evidence="2 3">
    <name type="scientific">Streptococcus canis FSL Z3-227</name>
    <dbReference type="NCBI Taxonomy" id="482234"/>
    <lineage>
        <taxon>Bacteria</taxon>
        <taxon>Bacillati</taxon>
        <taxon>Bacillota</taxon>
        <taxon>Bacilli</taxon>
        <taxon>Lactobacillales</taxon>
        <taxon>Streptococcaceae</taxon>
        <taxon>Streptococcus</taxon>
    </lineage>
</organism>
<comment type="caution">
    <text evidence="2">The sequence shown here is derived from an EMBL/GenBank/DDBJ whole genome shotgun (WGS) entry which is preliminary data.</text>
</comment>
<gene>
    <name evidence="2" type="ORF">SCAZ3_09180</name>
</gene>
<accession>A0AAV3FTX5</accession>
<dbReference type="AlphaFoldDB" id="A0AAV3FTX5"/>
<feature type="compositionally biased region" description="Basic and acidic residues" evidence="1">
    <location>
        <begin position="11"/>
        <end position="41"/>
    </location>
</feature>
<dbReference type="Proteomes" id="UP000004423">
    <property type="component" value="Unassembled WGS sequence"/>
</dbReference>
<name>A0AAV3FTX5_STRCB</name>
<sequence length="41" mass="4650">MSGQHQGEMTTVKDTKVSSDKPEDKLSKEDTGKNRKDEQKK</sequence>
<evidence type="ECO:0000313" key="2">
    <source>
        <dbReference type="EMBL" id="EIQ82521.1"/>
    </source>
</evidence>
<protein>
    <submittedName>
        <fullName evidence="2">Uncharacterized protein</fullName>
    </submittedName>
</protein>
<dbReference type="EMBL" id="AIDX01000001">
    <property type="protein sequence ID" value="EIQ82521.1"/>
    <property type="molecule type" value="Genomic_DNA"/>
</dbReference>
<feature type="region of interest" description="Disordered" evidence="1">
    <location>
        <begin position="1"/>
        <end position="41"/>
    </location>
</feature>